<evidence type="ECO:0000256" key="4">
    <source>
        <dbReference type="ARBA" id="ARBA00022989"/>
    </source>
</evidence>
<dbReference type="GO" id="GO:0016020">
    <property type="term" value="C:membrane"/>
    <property type="evidence" value="ECO:0007669"/>
    <property type="project" value="UniProtKB-SubCell"/>
</dbReference>
<feature type="transmembrane region" description="Helical" evidence="8">
    <location>
        <begin position="299"/>
        <end position="326"/>
    </location>
</feature>
<sequence>MPLVGLIFCCCRLCGKCGGRHKEYESRHSTCKRRSYCTVLLVLNTVMLGGVICGMVCVSLFQGHMQNDDDGMVPHMQSGFQEVERFLDNSVGDISQYVTQEFEVISGSVLQKVNDSGQNAVDSALNLLNATSLLDEAKSVSKEADSIRADLNSAVVTLGELQNETKELSDELQDIKSKVEDVCARSKCSGYNPEHYSVQTNFTTLKTLEDEASNAAKSLNMSKYVTQAENSIDEAKAKATETIQQETEKANQAISEVREEIKKGLDDLNTQKDDASKDLQGLREDLDDSKGDIKQYSDYVYYAGIGILCVMLLIIVLYYVGVLYGLCGERPGHGAPCCNTGTGANFLMAGVAFTFMFTWLLMVVCTILFLVGGPAYTEVCRYFDGHDPRKFQVFDDALTKGLDISNFYDNAPPDLSLVKTLQDCQRNDAIFSALNLDYIVNLDEILDLKGLEEKIEELKTTNVDIPKVDILNPELEKDIQSLADSGLENIPFDSYFTQLNTELTGTKLSKVADILDELAETKTGVDKTTLQNSAKRLRALEISHVQPISTKMVNLNNTIKELQKNSNIKDPLNQLIQDMNSSQTKFNSEKDELVKRELSLLADSINKETNSSVENVKTE</sequence>
<feature type="transmembrane region" description="Helical" evidence="8">
    <location>
        <begin position="39"/>
        <end position="61"/>
    </location>
</feature>
<dbReference type="Proteomes" id="UP000271974">
    <property type="component" value="Unassembled WGS sequence"/>
</dbReference>
<protein>
    <recommendedName>
        <fullName evidence="11">Prominin-1-A-like</fullName>
    </recommendedName>
</protein>
<organism evidence="9 10">
    <name type="scientific">Elysia chlorotica</name>
    <name type="common">Eastern emerald elysia</name>
    <name type="synonym">Sea slug</name>
    <dbReference type="NCBI Taxonomy" id="188477"/>
    <lineage>
        <taxon>Eukaryota</taxon>
        <taxon>Metazoa</taxon>
        <taxon>Spiralia</taxon>
        <taxon>Lophotrochozoa</taxon>
        <taxon>Mollusca</taxon>
        <taxon>Gastropoda</taxon>
        <taxon>Heterobranchia</taxon>
        <taxon>Euthyneura</taxon>
        <taxon>Panpulmonata</taxon>
        <taxon>Sacoglossa</taxon>
        <taxon>Placobranchoidea</taxon>
        <taxon>Plakobranchidae</taxon>
        <taxon>Elysia</taxon>
    </lineage>
</organism>
<evidence type="ECO:0000256" key="5">
    <source>
        <dbReference type="ARBA" id="ARBA00023136"/>
    </source>
</evidence>
<evidence type="ECO:0000256" key="2">
    <source>
        <dbReference type="ARBA" id="ARBA00006058"/>
    </source>
</evidence>
<evidence type="ECO:0000256" key="8">
    <source>
        <dbReference type="SAM" id="Phobius"/>
    </source>
</evidence>
<feature type="coiled-coil region" evidence="7">
    <location>
        <begin position="225"/>
        <end position="292"/>
    </location>
</feature>
<dbReference type="PANTHER" id="PTHR22730:SF1">
    <property type="entry name" value="PROMININ-LIKE PROTEIN"/>
    <property type="match status" value="1"/>
</dbReference>
<keyword evidence="4 8" id="KW-1133">Transmembrane helix</keyword>
<evidence type="ECO:0000256" key="7">
    <source>
        <dbReference type="SAM" id="Coils"/>
    </source>
</evidence>
<comment type="caution">
    <text evidence="9">The sequence shown here is derived from an EMBL/GenBank/DDBJ whole genome shotgun (WGS) entry which is preliminary data.</text>
</comment>
<dbReference type="PANTHER" id="PTHR22730">
    <property type="entry name" value="PROMININ PROM PROTEIN"/>
    <property type="match status" value="1"/>
</dbReference>
<evidence type="ECO:0000256" key="3">
    <source>
        <dbReference type="ARBA" id="ARBA00022692"/>
    </source>
</evidence>
<reference evidence="9 10" key="1">
    <citation type="submission" date="2019-01" db="EMBL/GenBank/DDBJ databases">
        <title>A draft genome assembly of the solar-powered sea slug Elysia chlorotica.</title>
        <authorList>
            <person name="Cai H."/>
            <person name="Li Q."/>
            <person name="Fang X."/>
            <person name="Li J."/>
            <person name="Curtis N.E."/>
            <person name="Altenburger A."/>
            <person name="Shibata T."/>
            <person name="Feng M."/>
            <person name="Maeda T."/>
            <person name="Schwartz J.A."/>
            <person name="Shigenobu S."/>
            <person name="Lundholm N."/>
            <person name="Nishiyama T."/>
            <person name="Yang H."/>
            <person name="Hasebe M."/>
            <person name="Li S."/>
            <person name="Pierce S.K."/>
            <person name="Wang J."/>
        </authorList>
    </citation>
    <scope>NUCLEOTIDE SEQUENCE [LARGE SCALE GENOMIC DNA]</scope>
    <source>
        <strain evidence="9">EC2010</strain>
        <tissue evidence="9">Whole organism of an adult</tissue>
    </source>
</reference>
<comment type="subcellular location">
    <subcellularLocation>
        <location evidence="1">Membrane</location>
        <topology evidence="1">Multi-pass membrane protein</topology>
    </subcellularLocation>
</comment>
<feature type="coiled-coil region" evidence="7">
    <location>
        <begin position="151"/>
        <end position="178"/>
    </location>
</feature>
<evidence type="ECO:0000313" key="9">
    <source>
        <dbReference type="EMBL" id="RUS82080.1"/>
    </source>
</evidence>
<dbReference type="OrthoDB" id="6229420at2759"/>
<dbReference type="SUPFAM" id="SSF58100">
    <property type="entry name" value="Bacterial hemolysins"/>
    <property type="match status" value="1"/>
</dbReference>
<name>A0A433TKF6_ELYCH</name>
<evidence type="ECO:0000256" key="6">
    <source>
        <dbReference type="ARBA" id="ARBA00023180"/>
    </source>
</evidence>
<evidence type="ECO:0000313" key="10">
    <source>
        <dbReference type="Proteomes" id="UP000271974"/>
    </source>
</evidence>
<dbReference type="EMBL" id="RQTK01000304">
    <property type="protein sequence ID" value="RUS82080.1"/>
    <property type="molecule type" value="Genomic_DNA"/>
</dbReference>
<accession>A0A433TKF6</accession>
<keyword evidence="5 8" id="KW-0472">Membrane</keyword>
<keyword evidence="10" id="KW-1185">Reference proteome</keyword>
<evidence type="ECO:0000256" key="1">
    <source>
        <dbReference type="ARBA" id="ARBA00004141"/>
    </source>
</evidence>
<dbReference type="Gene3D" id="1.20.1170.10">
    <property type="match status" value="1"/>
</dbReference>
<comment type="similarity">
    <text evidence="2">Belongs to the prominin family.</text>
</comment>
<evidence type="ECO:0008006" key="11">
    <source>
        <dbReference type="Google" id="ProtNLM"/>
    </source>
</evidence>
<keyword evidence="6" id="KW-0325">Glycoprotein</keyword>
<dbReference type="AlphaFoldDB" id="A0A433TKF6"/>
<feature type="non-terminal residue" evidence="9">
    <location>
        <position position="619"/>
    </location>
</feature>
<keyword evidence="7" id="KW-0175">Coiled coil</keyword>
<dbReference type="InterPro" id="IPR008795">
    <property type="entry name" value="Prominin"/>
</dbReference>
<feature type="transmembrane region" description="Helical" evidence="8">
    <location>
        <begin position="346"/>
        <end position="371"/>
    </location>
</feature>
<dbReference type="Pfam" id="PF05478">
    <property type="entry name" value="Prominin"/>
    <property type="match status" value="1"/>
</dbReference>
<proteinExistence type="inferred from homology"/>
<gene>
    <name evidence="9" type="ORF">EGW08_010157</name>
</gene>
<keyword evidence="3 8" id="KW-0812">Transmembrane</keyword>